<sequence length="186" mass="19986">MRTNWAGGGRVFGYARGRRALVAGSALACVLETLTMSVLLRDWPPLDQVVPVLGLLAVASVAALHASSVARPHLLDPDTFALRLRRAARADVIVPLGHIASAERELRVARRRSDGELDLPVGFRTSVTLQLAEPVTHLTLLGRQREVHAVHFHADDAELAVATLQAQLRAVRRGRSVPSTCPGPPG</sequence>
<organism evidence="2 3">
    <name type="scientific">Streptomyces prunicolor</name>
    <dbReference type="NCBI Taxonomy" id="67348"/>
    <lineage>
        <taxon>Bacteria</taxon>
        <taxon>Bacillati</taxon>
        <taxon>Actinomycetota</taxon>
        <taxon>Actinomycetes</taxon>
        <taxon>Kitasatosporales</taxon>
        <taxon>Streptomycetaceae</taxon>
        <taxon>Streptomyces</taxon>
    </lineage>
</organism>
<evidence type="ECO:0000313" key="3">
    <source>
        <dbReference type="Proteomes" id="UP001187346"/>
    </source>
</evidence>
<keyword evidence="3" id="KW-1185">Reference proteome</keyword>
<dbReference type="Proteomes" id="UP001187346">
    <property type="component" value="Unassembled WGS sequence"/>
</dbReference>
<dbReference type="RefSeq" id="WP_317773497.1">
    <property type="nucleotide sequence ID" value="NZ_JAWMAJ010000100.1"/>
</dbReference>
<keyword evidence="1" id="KW-0472">Membrane</keyword>
<feature type="transmembrane region" description="Helical" evidence="1">
    <location>
        <begin position="20"/>
        <end position="40"/>
    </location>
</feature>
<protein>
    <recommendedName>
        <fullName evidence="4">Integral membrane protein</fullName>
    </recommendedName>
</protein>
<keyword evidence="1" id="KW-1133">Transmembrane helix</keyword>
<name>A0ABU4FGD1_9ACTN</name>
<reference evidence="2 3" key="1">
    <citation type="submission" date="2023-10" db="EMBL/GenBank/DDBJ databases">
        <title>Characterization of rhizosphere-enriched actinobacteria from wheat plants lab-grown on chernevaya soil.</title>
        <authorList>
            <person name="Tikhonova E.N."/>
            <person name="Konopkin A."/>
            <person name="Kravchenko I.K."/>
        </authorList>
    </citation>
    <scope>NUCLEOTIDE SEQUENCE [LARGE SCALE GENOMIC DNA]</scope>
    <source>
        <strain evidence="2 3">RR29</strain>
    </source>
</reference>
<evidence type="ECO:0008006" key="4">
    <source>
        <dbReference type="Google" id="ProtNLM"/>
    </source>
</evidence>
<evidence type="ECO:0000256" key="1">
    <source>
        <dbReference type="SAM" id="Phobius"/>
    </source>
</evidence>
<evidence type="ECO:0000313" key="2">
    <source>
        <dbReference type="EMBL" id="MDV7219644.1"/>
    </source>
</evidence>
<feature type="transmembrane region" description="Helical" evidence="1">
    <location>
        <begin position="52"/>
        <end position="70"/>
    </location>
</feature>
<comment type="caution">
    <text evidence="2">The sequence shown here is derived from an EMBL/GenBank/DDBJ whole genome shotgun (WGS) entry which is preliminary data.</text>
</comment>
<proteinExistence type="predicted"/>
<accession>A0ABU4FGD1</accession>
<dbReference type="EMBL" id="JAWMAJ010000100">
    <property type="protein sequence ID" value="MDV7219644.1"/>
    <property type="molecule type" value="Genomic_DNA"/>
</dbReference>
<keyword evidence="1" id="KW-0812">Transmembrane</keyword>
<gene>
    <name evidence="2" type="ORF">R5A26_27255</name>
</gene>